<dbReference type="GO" id="GO:0004803">
    <property type="term" value="F:transposase activity"/>
    <property type="evidence" value="ECO:0007669"/>
    <property type="project" value="InterPro"/>
</dbReference>
<evidence type="ECO:0000313" key="3">
    <source>
        <dbReference type="Proteomes" id="UP000326903"/>
    </source>
</evidence>
<gene>
    <name evidence="2" type="ORF">FW778_22235</name>
</gene>
<feature type="domain" description="Transposase IS200-like" evidence="1">
    <location>
        <begin position="10"/>
        <end position="148"/>
    </location>
</feature>
<dbReference type="PANTHER" id="PTHR36966">
    <property type="entry name" value="REP-ASSOCIATED TYROSINE TRANSPOSASE"/>
    <property type="match status" value="1"/>
</dbReference>
<dbReference type="SMART" id="SM01321">
    <property type="entry name" value="Y1_Tnp"/>
    <property type="match status" value="1"/>
</dbReference>
<dbReference type="AlphaFoldDB" id="A0A5J5IDV6"/>
<reference evidence="2 3" key="1">
    <citation type="submission" date="2019-09" db="EMBL/GenBank/DDBJ databases">
        <title>Draft genome sequence of Ginsengibacter sp. BR5-29.</title>
        <authorList>
            <person name="Im W.-T."/>
        </authorList>
    </citation>
    <scope>NUCLEOTIDE SEQUENCE [LARGE SCALE GENOMIC DNA]</scope>
    <source>
        <strain evidence="2 3">BR5-29</strain>
    </source>
</reference>
<dbReference type="Proteomes" id="UP000326903">
    <property type="component" value="Unassembled WGS sequence"/>
</dbReference>
<accession>A0A5J5IDV6</accession>
<dbReference type="GO" id="GO:0043565">
    <property type="term" value="F:sequence-specific DNA binding"/>
    <property type="evidence" value="ECO:0007669"/>
    <property type="project" value="TreeGrafter"/>
</dbReference>
<dbReference type="EMBL" id="VYQF01000014">
    <property type="protein sequence ID" value="KAA9034558.1"/>
    <property type="molecule type" value="Genomic_DNA"/>
</dbReference>
<evidence type="ECO:0000259" key="1">
    <source>
        <dbReference type="SMART" id="SM01321"/>
    </source>
</evidence>
<name>A0A5J5IDV6_9BACT</name>
<dbReference type="InterPro" id="IPR036515">
    <property type="entry name" value="Transposase_17_sf"/>
</dbReference>
<proteinExistence type="predicted"/>
<dbReference type="GO" id="GO:0006313">
    <property type="term" value="P:DNA transposition"/>
    <property type="evidence" value="ECO:0007669"/>
    <property type="project" value="InterPro"/>
</dbReference>
<organism evidence="2 3">
    <name type="scientific">Ginsengibacter hankyongi</name>
    <dbReference type="NCBI Taxonomy" id="2607284"/>
    <lineage>
        <taxon>Bacteria</taxon>
        <taxon>Pseudomonadati</taxon>
        <taxon>Bacteroidota</taxon>
        <taxon>Chitinophagia</taxon>
        <taxon>Chitinophagales</taxon>
        <taxon>Chitinophagaceae</taxon>
        <taxon>Ginsengibacter</taxon>
    </lineage>
</organism>
<dbReference type="Gene3D" id="3.30.70.1290">
    <property type="entry name" value="Transposase IS200-like"/>
    <property type="match status" value="1"/>
</dbReference>
<protein>
    <recommendedName>
        <fullName evidence="1">Transposase IS200-like domain-containing protein</fullName>
    </recommendedName>
</protein>
<sequence length="187" mass="22239">MAIKLKQSDIYSTYFITFTCIEWISLFDITNGYDLVYSWFSVLKKENNADVIAFVIMPNHLHVIIHFPEQGFDLNTIIANGKRFMAYQIINRLEAAENEELLSHLESLVTLRERKKGQIHKIFKDSFDAKPIFSQKFLIQKINYVHYNPVTGKWMLAKNFIEYEHSSTSFYENRLVKHFRPMHYMDL</sequence>
<dbReference type="InterPro" id="IPR002686">
    <property type="entry name" value="Transposase_17"/>
</dbReference>
<dbReference type="InterPro" id="IPR052715">
    <property type="entry name" value="RAYT_transposase"/>
</dbReference>
<keyword evidence="3" id="KW-1185">Reference proteome</keyword>
<dbReference type="RefSeq" id="WP_150417105.1">
    <property type="nucleotide sequence ID" value="NZ_VYQF01000014.1"/>
</dbReference>
<dbReference type="PANTHER" id="PTHR36966:SF1">
    <property type="entry name" value="REP-ASSOCIATED TYROSINE TRANSPOSASE"/>
    <property type="match status" value="1"/>
</dbReference>
<evidence type="ECO:0000313" key="2">
    <source>
        <dbReference type="EMBL" id="KAA9034558.1"/>
    </source>
</evidence>
<comment type="caution">
    <text evidence="2">The sequence shown here is derived from an EMBL/GenBank/DDBJ whole genome shotgun (WGS) entry which is preliminary data.</text>
</comment>
<dbReference type="SUPFAM" id="SSF143422">
    <property type="entry name" value="Transposase IS200-like"/>
    <property type="match status" value="1"/>
</dbReference>